<dbReference type="EMBL" id="CP093445">
    <property type="protein sequence ID" value="UNO35784.1"/>
    <property type="molecule type" value="Genomic_DNA"/>
</dbReference>
<dbReference type="RefSeq" id="WP_242105985.1">
    <property type="nucleotide sequence ID" value="NZ_CP093445.1"/>
</dbReference>
<dbReference type="AlphaFoldDB" id="A0A8T9IP61"/>
<sequence length="86" mass="9507">MNNVEKLIIAGVSAFGPRWQSDTAAALGVSDRTIRHWLAKKHPTPSNIPGELLEILKIRKMEIEEAIAFLSQESDPVEQTEPGVTK</sequence>
<gene>
    <name evidence="1" type="ORF">MOV10_09510</name>
</gene>
<accession>A0A8T9IP61</accession>
<reference evidence="1" key="1">
    <citation type="submission" date="2022-03" db="EMBL/GenBank/DDBJ databases">
        <title>Genome Sequence of a New Salmonella enterica Strain (Salmonella Abeokuta) isolated from Poultry Feed in Nigeria.</title>
        <authorList>
            <person name="Fagbamila I."/>
            <person name="Barco L."/>
            <person name="Monorella C."/>
            <person name="Beld M.V.D."/>
            <person name="Mooijman K."/>
            <person name="Hernandez-Segura A."/>
            <person name="Orsini M."/>
            <person name="Ajayi O."/>
            <person name="Ngulukun S."/>
            <person name="Jambalang A.-R."/>
            <person name="Sati N."/>
            <person name="Emmennaa P."/>
            <person name="Ankeli P."/>
            <person name="Muhammad M."/>
        </authorList>
    </citation>
    <scope>NUCLEOTIDE SEQUENCE</scope>
    <source>
        <strain evidence="1">OG19FER4</strain>
    </source>
</reference>
<name>A0A8T9IP61_SALET</name>
<protein>
    <submittedName>
        <fullName evidence="1">Uncharacterized protein</fullName>
    </submittedName>
</protein>
<proteinExistence type="predicted"/>
<evidence type="ECO:0000313" key="1">
    <source>
        <dbReference type="EMBL" id="UNO35784.1"/>
    </source>
</evidence>
<organism evidence="1">
    <name type="scientific">Salmonella enterica subsp. enterica serovar Abeokuta</name>
    <dbReference type="NCBI Taxonomy" id="2926665"/>
    <lineage>
        <taxon>Bacteria</taxon>
        <taxon>Pseudomonadati</taxon>
        <taxon>Pseudomonadota</taxon>
        <taxon>Gammaproteobacteria</taxon>
        <taxon>Enterobacterales</taxon>
        <taxon>Enterobacteriaceae</taxon>
        <taxon>Salmonella</taxon>
    </lineage>
</organism>